<dbReference type="GO" id="GO:0005737">
    <property type="term" value="C:cytoplasm"/>
    <property type="evidence" value="ECO:0007669"/>
    <property type="project" value="TreeGrafter"/>
</dbReference>
<dbReference type="CDD" id="cd14498">
    <property type="entry name" value="DSP"/>
    <property type="match status" value="1"/>
</dbReference>
<feature type="region of interest" description="Disordered" evidence="5">
    <location>
        <begin position="1"/>
        <end position="42"/>
    </location>
</feature>
<accession>A0A317X8T7</accession>
<dbReference type="PANTHER" id="PTHR10159">
    <property type="entry name" value="DUAL SPECIFICITY PROTEIN PHOSPHATASE"/>
    <property type="match status" value="1"/>
</dbReference>
<dbReference type="SMART" id="SM00195">
    <property type="entry name" value="DSPc"/>
    <property type="match status" value="1"/>
</dbReference>
<protein>
    <recommendedName>
        <fullName evidence="2">protein-tyrosine-phosphatase</fullName>
        <ecNumber evidence="2">3.1.3.48</ecNumber>
    </recommendedName>
</protein>
<feature type="region of interest" description="Disordered" evidence="5">
    <location>
        <begin position="240"/>
        <end position="260"/>
    </location>
</feature>
<dbReference type="Pfam" id="PF00782">
    <property type="entry name" value="DSPc"/>
    <property type="match status" value="1"/>
</dbReference>
<evidence type="ECO:0000256" key="3">
    <source>
        <dbReference type="ARBA" id="ARBA00022801"/>
    </source>
</evidence>
<dbReference type="GO" id="GO:0033550">
    <property type="term" value="F:MAP kinase tyrosine phosphatase activity"/>
    <property type="evidence" value="ECO:0007669"/>
    <property type="project" value="TreeGrafter"/>
</dbReference>
<dbReference type="InterPro" id="IPR020422">
    <property type="entry name" value="TYR_PHOSPHATASE_DUAL_dom"/>
</dbReference>
<proteinExistence type="inferred from homology"/>
<keyword evidence="4" id="KW-0904">Protein phosphatase</keyword>
<dbReference type="SUPFAM" id="SSF52799">
    <property type="entry name" value="(Phosphotyrosine protein) phosphatases II"/>
    <property type="match status" value="1"/>
</dbReference>
<dbReference type="EMBL" id="MSFK01000003">
    <property type="protein sequence ID" value="PWY95016.1"/>
    <property type="molecule type" value="Genomic_DNA"/>
</dbReference>
<feature type="domain" description="Tyrosine-protein phosphatase" evidence="6">
    <location>
        <begin position="44"/>
        <end position="225"/>
    </location>
</feature>
<dbReference type="EC" id="3.1.3.48" evidence="2"/>
<evidence type="ECO:0000313" key="8">
    <source>
        <dbReference type="EMBL" id="PWY95016.1"/>
    </source>
</evidence>
<dbReference type="InterPro" id="IPR016130">
    <property type="entry name" value="Tyr_Pase_AS"/>
</dbReference>
<organism evidence="8 9">
    <name type="scientific">Aspergillus sclerotioniger CBS 115572</name>
    <dbReference type="NCBI Taxonomy" id="1450535"/>
    <lineage>
        <taxon>Eukaryota</taxon>
        <taxon>Fungi</taxon>
        <taxon>Dikarya</taxon>
        <taxon>Ascomycota</taxon>
        <taxon>Pezizomycotina</taxon>
        <taxon>Eurotiomycetes</taxon>
        <taxon>Eurotiomycetidae</taxon>
        <taxon>Eurotiales</taxon>
        <taxon>Aspergillaceae</taxon>
        <taxon>Aspergillus</taxon>
        <taxon>Aspergillus subgen. Circumdati</taxon>
    </lineage>
</organism>
<comment type="similarity">
    <text evidence="1">Belongs to the protein-tyrosine phosphatase family. Non-receptor class dual specificity subfamily.</text>
</comment>
<dbReference type="GO" id="GO:0017017">
    <property type="term" value="F:MAP kinase tyrosine/serine/threonine phosphatase activity"/>
    <property type="evidence" value="ECO:0007669"/>
    <property type="project" value="TreeGrafter"/>
</dbReference>
<evidence type="ECO:0000256" key="5">
    <source>
        <dbReference type="SAM" id="MobiDB-lite"/>
    </source>
</evidence>
<dbReference type="GO" id="GO:0043409">
    <property type="term" value="P:negative regulation of MAPK cascade"/>
    <property type="evidence" value="ECO:0007669"/>
    <property type="project" value="TreeGrafter"/>
</dbReference>
<keyword evidence="3" id="KW-0378">Hydrolase</keyword>
<evidence type="ECO:0000256" key="4">
    <source>
        <dbReference type="ARBA" id="ARBA00022912"/>
    </source>
</evidence>
<dbReference type="AlphaFoldDB" id="A0A317X8T7"/>
<keyword evidence="9" id="KW-1185">Reference proteome</keyword>
<dbReference type="InterPro" id="IPR029021">
    <property type="entry name" value="Prot-tyrosine_phosphatase-like"/>
</dbReference>
<dbReference type="PROSITE" id="PS00383">
    <property type="entry name" value="TYR_PHOSPHATASE_1"/>
    <property type="match status" value="1"/>
</dbReference>
<evidence type="ECO:0000259" key="7">
    <source>
        <dbReference type="PROSITE" id="PS50056"/>
    </source>
</evidence>
<comment type="caution">
    <text evidence="8">The sequence shown here is derived from an EMBL/GenBank/DDBJ whole genome shotgun (WGS) entry which is preliminary data.</text>
</comment>
<sequence>MTFSPTTTTNTNPNPNLNLTNTPTTTTTTTTNLNPTPKPSRLPRITPILPGLYLGNLPALQTPTLLHEHNITAIVSLTTSPWVQDPTLLLEIGIPSSHHKCLPVLDSLVQDLLRHMSEICEFIDEMACPELRACTTLPNTNKDVDEKAVVTGPAEPETNVSGEWGVLVHCDFGRSRSATIIIAYLMRKFKISVDEALGFVLARQKVKPNKSFLGQLGVWGEVGYEVWVGENDDDDDGNMYAFEDSDGEWERGKGNGKGKKVPKKAYGEYLLDRSERLWEMGFM</sequence>
<dbReference type="GO" id="GO:0008330">
    <property type="term" value="F:protein tyrosine/threonine phosphatase activity"/>
    <property type="evidence" value="ECO:0007669"/>
    <property type="project" value="TreeGrafter"/>
</dbReference>
<feature type="compositionally biased region" description="Low complexity" evidence="5">
    <location>
        <begin position="1"/>
        <end position="35"/>
    </location>
</feature>
<evidence type="ECO:0000313" key="9">
    <source>
        <dbReference type="Proteomes" id="UP000246702"/>
    </source>
</evidence>
<dbReference type="RefSeq" id="XP_025471777.1">
    <property type="nucleotide sequence ID" value="XM_025615399.1"/>
</dbReference>
<dbReference type="Proteomes" id="UP000246702">
    <property type="component" value="Unassembled WGS sequence"/>
</dbReference>
<dbReference type="PROSITE" id="PS50056">
    <property type="entry name" value="TYR_PHOSPHATASE_2"/>
    <property type="match status" value="1"/>
</dbReference>
<evidence type="ECO:0000256" key="1">
    <source>
        <dbReference type="ARBA" id="ARBA00008601"/>
    </source>
</evidence>
<dbReference type="InterPro" id="IPR000340">
    <property type="entry name" value="Dual-sp_phosphatase_cat-dom"/>
</dbReference>
<evidence type="ECO:0000259" key="6">
    <source>
        <dbReference type="PROSITE" id="PS50054"/>
    </source>
</evidence>
<dbReference type="PANTHER" id="PTHR10159:SF519">
    <property type="entry name" value="DUAL SPECIFICITY PROTEIN PHOSPHATASE MPK3"/>
    <property type="match status" value="1"/>
</dbReference>
<dbReference type="Gene3D" id="3.90.190.10">
    <property type="entry name" value="Protein tyrosine phosphatase superfamily"/>
    <property type="match status" value="1"/>
</dbReference>
<dbReference type="STRING" id="1450535.A0A317X8T7"/>
<dbReference type="OrthoDB" id="10252009at2759"/>
<dbReference type="PROSITE" id="PS50054">
    <property type="entry name" value="TYR_PHOSPHATASE_DUAL"/>
    <property type="match status" value="1"/>
</dbReference>
<reference evidence="8 9" key="1">
    <citation type="submission" date="2016-12" db="EMBL/GenBank/DDBJ databases">
        <title>The genomes of Aspergillus section Nigri reveals drivers in fungal speciation.</title>
        <authorList>
            <consortium name="DOE Joint Genome Institute"/>
            <person name="Vesth T.C."/>
            <person name="Nybo J."/>
            <person name="Theobald S."/>
            <person name="Brandl J."/>
            <person name="Frisvad J.C."/>
            <person name="Nielsen K.F."/>
            <person name="Lyhne E.K."/>
            <person name="Kogle M.E."/>
            <person name="Kuo A."/>
            <person name="Riley R."/>
            <person name="Clum A."/>
            <person name="Nolan M."/>
            <person name="Lipzen A."/>
            <person name="Salamov A."/>
            <person name="Henrissat B."/>
            <person name="Wiebenga A."/>
            <person name="De Vries R.P."/>
            <person name="Grigoriev I.V."/>
            <person name="Mortensen U.H."/>
            <person name="Andersen M.R."/>
            <person name="Baker S.E."/>
        </authorList>
    </citation>
    <scope>NUCLEOTIDE SEQUENCE [LARGE SCALE GENOMIC DNA]</scope>
    <source>
        <strain evidence="8 9">CBS 115572</strain>
    </source>
</reference>
<evidence type="ECO:0000256" key="2">
    <source>
        <dbReference type="ARBA" id="ARBA00013064"/>
    </source>
</evidence>
<feature type="domain" description="Tyrosine specific protein phosphatases" evidence="7">
    <location>
        <begin position="161"/>
        <end position="200"/>
    </location>
</feature>
<name>A0A317X8T7_9EURO</name>
<dbReference type="InterPro" id="IPR000387">
    <property type="entry name" value="Tyr_Pase_dom"/>
</dbReference>
<dbReference type="GeneID" id="37117542"/>
<gene>
    <name evidence="8" type="ORF">BO94DRAFT_581364</name>
</gene>